<gene>
    <name evidence="1" type="ORF">B0J15DRAFT_572750</name>
</gene>
<evidence type="ECO:0000313" key="1">
    <source>
        <dbReference type="EMBL" id="KAH7272057.1"/>
    </source>
</evidence>
<comment type="caution">
    <text evidence="1">The sequence shown here is derived from an EMBL/GenBank/DDBJ whole genome shotgun (WGS) entry which is preliminary data.</text>
</comment>
<dbReference type="EMBL" id="JAGTJS010000003">
    <property type="protein sequence ID" value="KAH7272057.1"/>
    <property type="molecule type" value="Genomic_DNA"/>
</dbReference>
<proteinExistence type="predicted"/>
<dbReference type="Proteomes" id="UP000736672">
    <property type="component" value="Unassembled WGS sequence"/>
</dbReference>
<keyword evidence="2" id="KW-1185">Reference proteome</keyword>
<accession>A0A9P9L0P3</accession>
<evidence type="ECO:0000313" key="2">
    <source>
        <dbReference type="Proteomes" id="UP000736672"/>
    </source>
</evidence>
<organism evidence="1 2">
    <name type="scientific">Fusarium solani</name>
    <name type="common">Filamentous fungus</name>
    <dbReference type="NCBI Taxonomy" id="169388"/>
    <lineage>
        <taxon>Eukaryota</taxon>
        <taxon>Fungi</taxon>
        <taxon>Dikarya</taxon>
        <taxon>Ascomycota</taxon>
        <taxon>Pezizomycotina</taxon>
        <taxon>Sordariomycetes</taxon>
        <taxon>Hypocreomycetidae</taxon>
        <taxon>Hypocreales</taxon>
        <taxon>Nectriaceae</taxon>
        <taxon>Fusarium</taxon>
        <taxon>Fusarium solani species complex</taxon>
    </lineage>
</organism>
<reference evidence="1" key="1">
    <citation type="journal article" date="2021" name="Nat. Commun.">
        <title>Genetic determinants of endophytism in the Arabidopsis root mycobiome.</title>
        <authorList>
            <person name="Mesny F."/>
            <person name="Miyauchi S."/>
            <person name="Thiergart T."/>
            <person name="Pickel B."/>
            <person name="Atanasova L."/>
            <person name="Karlsson M."/>
            <person name="Huettel B."/>
            <person name="Barry K.W."/>
            <person name="Haridas S."/>
            <person name="Chen C."/>
            <person name="Bauer D."/>
            <person name="Andreopoulos W."/>
            <person name="Pangilinan J."/>
            <person name="LaButti K."/>
            <person name="Riley R."/>
            <person name="Lipzen A."/>
            <person name="Clum A."/>
            <person name="Drula E."/>
            <person name="Henrissat B."/>
            <person name="Kohler A."/>
            <person name="Grigoriev I.V."/>
            <person name="Martin F.M."/>
            <person name="Hacquard S."/>
        </authorList>
    </citation>
    <scope>NUCLEOTIDE SEQUENCE</scope>
    <source>
        <strain evidence="1">FSSC 5 MPI-SDFR-AT-0091</strain>
    </source>
</reference>
<protein>
    <submittedName>
        <fullName evidence="1">Uncharacterized protein</fullName>
    </submittedName>
</protein>
<dbReference type="OrthoDB" id="5038024at2759"/>
<name>A0A9P9L0P3_FUSSL</name>
<sequence>MFRTDYFLKTTSRLMIQSFLGRSRSSHRRTCDCLNTCNCCNHQKKRDTEFYIRSNEAEFVRIQGSPKLLSIKSHVEIPGYGSFVRQQSWIDPPAEPPSINGWKRVNREISPVYKIWFPISITMVEKTPKCGYSKEIWFSSIGKPRPMCGSVIRRTSHYGICIIRRDRDLDLGELVLVIENPGGRLWSYCCALVCQGFERGKLVMEGLLWGNEIVEKLSEELD</sequence>
<dbReference type="AlphaFoldDB" id="A0A9P9L0P3"/>